<proteinExistence type="inferred from homology"/>
<evidence type="ECO:0000313" key="6">
    <source>
        <dbReference type="EMBL" id="CAH0370940.1"/>
    </source>
</evidence>
<dbReference type="InterPro" id="IPR004263">
    <property type="entry name" value="Exostosin"/>
</dbReference>
<keyword evidence="3" id="KW-0812">Transmembrane</keyword>
<dbReference type="Proteomes" id="UP000789595">
    <property type="component" value="Unassembled WGS sequence"/>
</dbReference>
<feature type="transmembrane region" description="Helical" evidence="3">
    <location>
        <begin position="12"/>
        <end position="31"/>
    </location>
</feature>
<reference evidence="5" key="1">
    <citation type="submission" date="2021-01" db="EMBL/GenBank/DDBJ databases">
        <authorList>
            <person name="Corre E."/>
            <person name="Pelletier E."/>
            <person name="Niang G."/>
            <person name="Scheremetjew M."/>
            <person name="Finn R."/>
            <person name="Kale V."/>
            <person name="Holt S."/>
            <person name="Cochrane G."/>
            <person name="Meng A."/>
            <person name="Brown T."/>
            <person name="Cohen L."/>
        </authorList>
    </citation>
    <scope>NUCLEOTIDE SEQUENCE</scope>
    <source>
        <strain evidence="5">CCMP1756</strain>
    </source>
</reference>
<feature type="domain" description="Exostosin GT47" evidence="4">
    <location>
        <begin position="122"/>
        <end position="483"/>
    </location>
</feature>
<name>A0A7S4A666_9STRA</name>
<evidence type="ECO:0000313" key="7">
    <source>
        <dbReference type="Proteomes" id="UP000789595"/>
    </source>
</evidence>
<dbReference type="OrthoDB" id="41933at2759"/>
<feature type="compositionally biased region" description="Basic and acidic residues" evidence="2">
    <location>
        <begin position="72"/>
        <end position="81"/>
    </location>
</feature>
<feature type="region of interest" description="Disordered" evidence="2">
    <location>
        <begin position="69"/>
        <end position="108"/>
    </location>
</feature>
<evidence type="ECO:0000256" key="2">
    <source>
        <dbReference type="SAM" id="MobiDB-lite"/>
    </source>
</evidence>
<comment type="similarity">
    <text evidence="1">Belongs to the glycosyltransferase 47 family.</text>
</comment>
<keyword evidence="7" id="KW-1185">Reference proteome</keyword>
<gene>
    <name evidence="5" type="ORF">PCAL00307_LOCUS20372</name>
    <name evidence="6" type="ORF">PECAL_3P08570</name>
</gene>
<dbReference type="PANTHER" id="PTHR11062">
    <property type="entry name" value="EXOSTOSIN HEPARAN SULFATE GLYCOSYLTRANSFERASE -RELATED"/>
    <property type="match status" value="1"/>
</dbReference>
<keyword evidence="3" id="KW-1133">Transmembrane helix</keyword>
<evidence type="ECO:0000259" key="4">
    <source>
        <dbReference type="Pfam" id="PF03016"/>
    </source>
</evidence>
<organism evidence="5">
    <name type="scientific">Pelagomonas calceolata</name>
    <dbReference type="NCBI Taxonomy" id="35677"/>
    <lineage>
        <taxon>Eukaryota</taxon>
        <taxon>Sar</taxon>
        <taxon>Stramenopiles</taxon>
        <taxon>Ochrophyta</taxon>
        <taxon>Pelagophyceae</taxon>
        <taxon>Pelagomonadales</taxon>
        <taxon>Pelagomonadaceae</taxon>
        <taxon>Pelagomonas</taxon>
    </lineage>
</organism>
<dbReference type="EMBL" id="HBIW01023636">
    <property type="protein sequence ID" value="CAE0704924.1"/>
    <property type="molecule type" value="Transcribed_RNA"/>
</dbReference>
<evidence type="ECO:0000256" key="1">
    <source>
        <dbReference type="ARBA" id="ARBA00010271"/>
    </source>
</evidence>
<accession>A0A7S4A666</accession>
<evidence type="ECO:0000256" key="3">
    <source>
        <dbReference type="SAM" id="Phobius"/>
    </source>
</evidence>
<keyword evidence="3" id="KW-0472">Membrane</keyword>
<dbReference type="GO" id="GO:0016757">
    <property type="term" value="F:glycosyltransferase activity"/>
    <property type="evidence" value="ECO:0007669"/>
    <property type="project" value="InterPro"/>
</dbReference>
<dbReference type="Pfam" id="PF03016">
    <property type="entry name" value="Exostosin_GT47"/>
    <property type="match status" value="1"/>
</dbReference>
<dbReference type="InterPro" id="IPR040911">
    <property type="entry name" value="Exostosin_GT47"/>
</dbReference>
<dbReference type="EMBL" id="CAKKNE010000003">
    <property type="protein sequence ID" value="CAH0370940.1"/>
    <property type="molecule type" value="Genomic_DNA"/>
</dbReference>
<reference evidence="6" key="2">
    <citation type="submission" date="2021-11" db="EMBL/GenBank/DDBJ databases">
        <authorList>
            <consortium name="Genoscope - CEA"/>
            <person name="William W."/>
        </authorList>
    </citation>
    <scope>NUCLEOTIDE SEQUENCE</scope>
</reference>
<sequence length="606" mass="67648">MRTNGGPTWRHVAAALGVGILIGVATTNNFYSLSAARPSTEFHESPYAPAPLAPYYPPKQPRPYTSVKRVVRKETKEEPRKPTTTPQPPPLKAQVDDDTESGNAEDSLESWDLHASNARCPSSLKVYVYEYPGMRDMVWHRHAEEQRRQCAQGPCRTHFNGEHLLAQFTLEHVLYDFFRQSCVRTRNPDEADLFFVTHFGDILYRATGRKNDPSPWEQALLDLVEKNDPRAWERTFNTSAKYWQRRHGADHILVQPAPVTGLRHPKGVRGWGHYLQQLTAPVWISLELSKSFAGEYPACAQKNIVAPYPIPGRGWHNGEWGNVAATAQKRLLDPHLPSGDGRPLTTYFRAGDHGCVPVRKAIKREFKNAARSRGGVGDQAFVLRDRPVKIKDEDTFRRRVAALPRQAAMFLADFCPCPEGDSPSAKRQYDAVIAGCVPVVASDDALWAFSNEAGLDGPLDPSEFALHVPEAGLAQRNASLLEAVDAARSRLDALRSHGSKAAWAYRYYAPGAYEHDPLVQGRFPDGGATKVLVRELERRARGSRWPACEAEAKRPHMKFTKQFCGAVPVQAELRKYRAALARAPNDAARAPIRAAIAAYEAGRIYR</sequence>
<dbReference type="AlphaFoldDB" id="A0A7S4A666"/>
<dbReference type="PANTHER" id="PTHR11062:SF281">
    <property type="entry name" value="EXOSTOSIN-LIKE 2"/>
    <property type="match status" value="1"/>
</dbReference>
<evidence type="ECO:0000313" key="5">
    <source>
        <dbReference type="EMBL" id="CAE0704924.1"/>
    </source>
</evidence>
<protein>
    <recommendedName>
        <fullName evidence="4">Exostosin GT47 domain-containing protein</fullName>
    </recommendedName>
</protein>